<gene>
    <name evidence="1" type="ORF">FWK35_00017751</name>
</gene>
<keyword evidence="2" id="KW-1185">Reference proteome</keyword>
<dbReference type="Proteomes" id="UP000478052">
    <property type="component" value="Unassembled WGS sequence"/>
</dbReference>
<evidence type="ECO:0000313" key="2">
    <source>
        <dbReference type="Proteomes" id="UP000478052"/>
    </source>
</evidence>
<protein>
    <recommendedName>
        <fullName evidence="3">RNase H domain-containing protein</fullName>
    </recommendedName>
</protein>
<dbReference type="EMBL" id="VUJU01001508">
    <property type="protein sequence ID" value="KAF0764997.1"/>
    <property type="molecule type" value="Genomic_DNA"/>
</dbReference>
<evidence type="ECO:0008006" key="3">
    <source>
        <dbReference type="Google" id="ProtNLM"/>
    </source>
</evidence>
<evidence type="ECO:0000313" key="1">
    <source>
        <dbReference type="EMBL" id="KAF0764997.1"/>
    </source>
</evidence>
<reference evidence="1 2" key="1">
    <citation type="submission" date="2019-08" db="EMBL/GenBank/DDBJ databases">
        <title>Whole genome of Aphis craccivora.</title>
        <authorList>
            <person name="Voronova N.V."/>
            <person name="Shulinski R.S."/>
            <person name="Bandarenka Y.V."/>
            <person name="Zhorov D.G."/>
            <person name="Warner D."/>
        </authorList>
    </citation>
    <scope>NUCLEOTIDE SEQUENCE [LARGE SCALE GENOMIC DNA]</scope>
    <source>
        <strain evidence="1">180601</strain>
        <tissue evidence="1">Whole Body</tissue>
    </source>
</reference>
<dbReference type="AlphaFoldDB" id="A0A6G0Z2Z7"/>
<accession>A0A6G0Z2Z7</accession>
<comment type="caution">
    <text evidence="1">The sequence shown here is derived from an EMBL/GenBank/DDBJ whole genome shotgun (WGS) entry which is preliminary data.</text>
</comment>
<sequence length="47" mass="5307">MIICTSCGVTLTVKHIMTECRAYEEEKTKHKMSTILYEIIGQSDLSA</sequence>
<dbReference type="OrthoDB" id="6618329at2759"/>
<proteinExistence type="predicted"/>
<organism evidence="1 2">
    <name type="scientific">Aphis craccivora</name>
    <name type="common">Cowpea aphid</name>
    <dbReference type="NCBI Taxonomy" id="307492"/>
    <lineage>
        <taxon>Eukaryota</taxon>
        <taxon>Metazoa</taxon>
        <taxon>Ecdysozoa</taxon>
        <taxon>Arthropoda</taxon>
        <taxon>Hexapoda</taxon>
        <taxon>Insecta</taxon>
        <taxon>Pterygota</taxon>
        <taxon>Neoptera</taxon>
        <taxon>Paraneoptera</taxon>
        <taxon>Hemiptera</taxon>
        <taxon>Sternorrhyncha</taxon>
        <taxon>Aphidomorpha</taxon>
        <taxon>Aphidoidea</taxon>
        <taxon>Aphididae</taxon>
        <taxon>Aphidini</taxon>
        <taxon>Aphis</taxon>
        <taxon>Aphis</taxon>
    </lineage>
</organism>
<name>A0A6G0Z2Z7_APHCR</name>